<dbReference type="Pfam" id="PF17963">
    <property type="entry name" value="Big_9"/>
    <property type="match status" value="5"/>
</dbReference>
<keyword evidence="5" id="KW-1185">Reference proteome</keyword>
<comment type="caution">
    <text evidence="4">The sequence shown here is derived from an EMBL/GenBank/DDBJ whole genome shotgun (WGS) entry which is preliminary data.</text>
</comment>
<dbReference type="CDD" id="cd07185">
    <property type="entry name" value="OmpA_C-like"/>
    <property type="match status" value="1"/>
</dbReference>
<evidence type="ECO:0000256" key="1">
    <source>
        <dbReference type="PROSITE-ProRule" id="PRU00473"/>
    </source>
</evidence>
<protein>
    <recommendedName>
        <fullName evidence="3">OmpA-like domain-containing protein</fullName>
    </recommendedName>
</protein>
<dbReference type="Proteomes" id="UP000245506">
    <property type="component" value="Unassembled WGS sequence"/>
</dbReference>
<evidence type="ECO:0000313" key="5">
    <source>
        <dbReference type="Proteomes" id="UP000245506"/>
    </source>
</evidence>
<organism evidence="4 5">
    <name type="scientific">Leucothrix arctica</name>
    <dbReference type="NCBI Taxonomy" id="1481894"/>
    <lineage>
        <taxon>Bacteria</taxon>
        <taxon>Pseudomonadati</taxon>
        <taxon>Pseudomonadota</taxon>
        <taxon>Gammaproteobacteria</taxon>
        <taxon>Thiotrichales</taxon>
        <taxon>Thiotrichaceae</taxon>
        <taxon>Leucothrix</taxon>
    </lineage>
</organism>
<dbReference type="RefSeq" id="WP_109824319.1">
    <property type="nucleotide sequence ID" value="NZ_QGKL01000039.1"/>
</dbReference>
<dbReference type="InterPro" id="IPR036737">
    <property type="entry name" value="OmpA-like_sf"/>
</dbReference>
<proteinExistence type="predicted"/>
<dbReference type="OrthoDB" id="5800390at2"/>
<accession>A0A317CEE6</accession>
<dbReference type="EMBL" id="QGKL01000039">
    <property type="protein sequence ID" value="PWQ94670.1"/>
    <property type="molecule type" value="Genomic_DNA"/>
</dbReference>
<dbReference type="GO" id="GO:0016020">
    <property type="term" value="C:membrane"/>
    <property type="evidence" value="ECO:0007669"/>
    <property type="project" value="UniProtKB-UniRule"/>
</dbReference>
<feature type="chain" id="PRO_5016403270" description="OmpA-like domain-containing protein" evidence="2">
    <location>
        <begin position="31"/>
        <end position="1041"/>
    </location>
</feature>
<dbReference type="Pfam" id="PF00691">
    <property type="entry name" value="OmpA"/>
    <property type="match status" value="1"/>
</dbReference>
<gene>
    <name evidence="4" type="ORF">DKT75_15365</name>
</gene>
<reference evidence="4 5" key="1">
    <citation type="submission" date="2018-05" db="EMBL/GenBank/DDBJ databases">
        <title>Leucothrix arctica sp. nov., isolated from Arctic seawater.</title>
        <authorList>
            <person name="Choi A."/>
            <person name="Baek K."/>
        </authorList>
    </citation>
    <scope>NUCLEOTIDE SEQUENCE [LARGE SCALE GENOMIC DNA]</scope>
    <source>
        <strain evidence="4 5">IMCC9719</strain>
    </source>
</reference>
<sequence length="1041" mass="110368">MISKNRNSFKWVYLPVVISSAAILTSQLSAGEYQAQDAQQVQSIGHQYVGGRTRIGVSVTDDGDASADINHVFSETQNSSTSGGLWAGVELDGDDKGIDEGGVQINHNWVARDGQGNATHVNKAFAAYDRNSEDDAKVTVGYGQERQSGFWEGHVSKGVSDKRLVQAATATTKAVYEKAFDYGVGASVGTHLASTNTKITAGLDHQWGDEMASDEDTAMMTTLSAGVQQYFQGTPHSVGLNVAASRTKGGYDGDGDTETSANLNYNYEFGGGSIYQPDQRYRRVRVEIPGKGRAATYAKKPVYTKQPIYKDQPVYKNQPIYKKEPVYTSKTVRVPTGGTMAKSTVELEGQTFFKHGSAVLIPSAQQRLRQISAEIRKHGYKGNIRITGNSCGLPDMHQDKVLSEQRASAVRNFMIAQGFNPAHLQARGLGATHPKYSAAAGQDFKNRRVDIEYVTERQQRINGGGFRNETKQVQNGFRNVITGYKRIQTGTKNVQVGVRNVQTGTTDILVSQGVPGTPRVIWRTEAIATTPAWITRALRSNFDHNRSVDTYRTTAGQDDLFNTDSNSAPTANSDSVTVGQGKGAYISVLDNDSDSESTVSIHEFGQGMYGSVTQDGDQLIYTANSDYVGNDSFTYTIVDAGGLKSEATVFVTVTANSTSTGNTAPSATNDMASTTEDQNVLIDVVANDTDAESDVSIQSVSAAGNGSAVIENGQVRYAPNSGYVGVDSFTYTIVDADGLTDTATVTVTVSGNGTVNTAPVAQDDTATTNAGEAVTIHVTGNDSDNESAFNIDSFGQGSNGSVVNDNGKLVYTPNADFSGTDSFTYTIIDDSGLTATATVTVTVVKAASANNAPIALDDNASTTANNSVTINVLGNDFDYDEGDLASLKSHATSSNKGGTIATVNGQLVYTPAAGFTGTDTFTYVIEDNYGLTSTATVTVVVSAGGVVCNTDCTVAHIDDELTSKNIAVTIDVLANDSGTGLNIVEVSQGASGQVTISGNKVVYTPATDFVGNDVFWYKIVDASGYATSNQVMVYVVDDSKK</sequence>
<keyword evidence="1" id="KW-0472">Membrane</keyword>
<evidence type="ECO:0000259" key="3">
    <source>
        <dbReference type="PROSITE" id="PS51123"/>
    </source>
</evidence>
<dbReference type="Gene3D" id="3.30.1330.60">
    <property type="entry name" value="OmpA-like domain"/>
    <property type="match status" value="1"/>
</dbReference>
<dbReference type="NCBIfam" id="NF012211">
    <property type="entry name" value="tand_rpt_95"/>
    <property type="match status" value="5"/>
</dbReference>
<evidence type="ECO:0000256" key="2">
    <source>
        <dbReference type="SAM" id="SignalP"/>
    </source>
</evidence>
<name>A0A317CEE6_9GAMM</name>
<evidence type="ECO:0000313" key="4">
    <source>
        <dbReference type="EMBL" id="PWQ94670.1"/>
    </source>
</evidence>
<feature type="signal peptide" evidence="2">
    <location>
        <begin position="1"/>
        <end position="30"/>
    </location>
</feature>
<feature type="domain" description="OmpA-like" evidence="3">
    <location>
        <begin position="340"/>
        <end position="457"/>
    </location>
</feature>
<dbReference type="AlphaFoldDB" id="A0A317CEE6"/>
<keyword evidence="2" id="KW-0732">Signal</keyword>
<dbReference type="PANTHER" id="PTHR34720:SF9">
    <property type="entry name" value="BLR4714 PROTEIN"/>
    <property type="match status" value="1"/>
</dbReference>
<dbReference type="InterPro" id="IPR006665">
    <property type="entry name" value="OmpA-like"/>
</dbReference>
<dbReference type="SUPFAM" id="SSF103088">
    <property type="entry name" value="OmpA-like"/>
    <property type="match status" value="1"/>
</dbReference>
<dbReference type="Gene3D" id="2.60.40.3440">
    <property type="match status" value="4"/>
</dbReference>
<dbReference type="PANTHER" id="PTHR34720">
    <property type="entry name" value="MICROCYSTIN DEPENDENT PROTEIN"/>
    <property type="match status" value="1"/>
</dbReference>
<dbReference type="PROSITE" id="PS51123">
    <property type="entry name" value="OMPA_2"/>
    <property type="match status" value="1"/>
</dbReference>
<dbReference type="Gene3D" id="2.60.40.2810">
    <property type="match status" value="1"/>
</dbReference>